<feature type="signal peptide" evidence="1">
    <location>
        <begin position="1"/>
        <end position="27"/>
    </location>
</feature>
<evidence type="ECO:0000256" key="1">
    <source>
        <dbReference type="SAM" id="SignalP"/>
    </source>
</evidence>
<sequence length="469" mass="49388" precursor="true">MKSHVFHRFAMALVASALLVSSPLAQATTLQDSVPVLSSRPGAAYTIYLDPSGFAYDGDWIGETPGTNLGFRDAPPGDTFTASDQDAISAMWAAMANQYRSFDVNVTTVDPAAALVNPADTQADNDLVRKDFYDSQARMMHTVIGPPGNAGWQGSADGLAGLNVIDSVAAAGSGEHTNWMFSQDVNNGDDVQDGTYIGNISSHEGGHTFGLQHQGDFTAGGLVNEYSNGDTNPGPGSYVPTMGNASGRQRVAFRVGTAHDDNDDPFQQNDVAVIAGNAGMTFADSGIGHSFITATDLPITGDIVDVNDPLHRGQINPIDQGGGTFDPIGFDKYTADYFSFQTDGINPITLTLHNGNDLLTPGVADNGATLRGFLEIYDSSLASLATGTESVDTLSTTYTGTLAAGMYFAQISSFGGHTEDSIYDAAQYYDMGGYFLTGSGFALIPEPATGSLILVSFAFCVFRRGRRSV</sequence>
<name>A0A517N370_9BACT</name>
<dbReference type="KEGG" id="amob:HG15A2_49340"/>
<dbReference type="NCBIfam" id="TIGR02595">
    <property type="entry name" value="PEP_CTERM"/>
    <property type="match status" value="1"/>
</dbReference>
<evidence type="ECO:0000313" key="2">
    <source>
        <dbReference type="EMBL" id="QDT01587.1"/>
    </source>
</evidence>
<dbReference type="OrthoDB" id="220114at2"/>
<evidence type="ECO:0000313" key="3">
    <source>
        <dbReference type="Proteomes" id="UP000319852"/>
    </source>
</evidence>
<dbReference type="Proteomes" id="UP000319852">
    <property type="component" value="Chromosome"/>
</dbReference>
<keyword evidence="1" id="KW-0732">Signal</keyword>
<dbReference type="RefSeq" id="WP_145063801.1">
    <property type="nucleotide sequence ID" value="NZ_CP036263.1"/>
</dbReference>
<gene>
    <name evidence="2" type="ORF">HG15A2_49340</name>
</gene>
<reference evidence="2 3" key="1">
    <citation type="submission" date="2019-02" db="EMBL/GenBank/DDBJ databases">
        <title>Deep-cultivation of Planctomycetes and their phenomic and genomic characterization uncovers novel biology.</title>
        <authorList>
            <person name="Wiegand S."/>
            <person name="Jogler M."/>
            <person name="Boedeker C."/>
            <person name="Pinto D."/>
            <person name="Vollmers J."/>
            <person name="Rivas-Marin E."/>
            <person name="Kohn T."/>
            <person name="Peeters S.H."/>
            <person name="Heuer A."/>
            <person name="Rast P."/>
            <person name="Oberbeckmann S."/>
            <person name="Bunk B."/>
            <person name="Jeske O."/>
            <person name="Meyerdierks A."/>
            <person name="Storesund J.E."/>
            <person name="Kallscheuer N."/>
            <person name="Luecker S."/>
            <person name="Lage O.M."/>
            <person name="Pohl T."/>
            <person name="Merkel B.J."/>
            <person name="Hornburger P."/>
            <person name="Mueller R.-W."/>
            <person name="Bruemmer F."/>
            <person name="Labrenz M."/>
            <person name="Spormann A.M."/>
            <person name="Op den Camp H."/>
            <person name="Overmann J."/>
            <person name="Amann R."/>
            <person name="Jetten M.S.M."/>
            <person name="Mascher T."/>
            <person name="Medema M.H."/>
            <person name="Devos D.P."/>
            <person name="Kaster A.-K."/>
            <person name="Ovreas L."/>
            <person name="Rohde M."/>
            <person name="Galperin M.Y."/>
            <person name="Jogler C."/>
        </authorList>
    </citation>
    <scope>NUCLEOTIDE SEQUENCE [LARGE SCALE GENOMIC DNA]</scope>
    <source>
        <strain evidence="2 3">HG15A2</strain>
    </source>
</reference>
<accession>A0A517N370</accession>
<dbReference type="AlphaFoldDB" id="A0A517N370"/>
<keyword evidence="3" id="KW-1185">Reference proteome</keyword>
<dbReference type="EMBL" id="CP036263">
    <property type="protein sequence ID" value="QDT01587.1"/>
    <property type="molecule type" value="Genomic_DNA"/>
</dbReference>
<feature type="chain" id="PRO_5022213559" evidence="1">
    <location>
        <begin position="28"/>
        <end position="469"/>
    </location>
</feature>
<organism evidence="2 3">
    <name type="scientific">Adhaeretor mobilis</name>
    <dbReference type="NCBI Taxonomy" id="1930276"/>
    <lineage>
        <taxon>Bacteria</taxon>
        <taxon>Pseudomonadati</taxon>
        <taxon>Planctomycetota</taxon>
        <taxon>Planctomycetia</taxon>
        <taxon>Pirellulales</taxon>
        <taxon>Lacipirellulaceae</taxon>
        <taxon>Adhaeretor</taxon>
    </lineage>
</organism>
<dbReference type="InterPro" id="IPR013424">
    <property type="entry name" value="Ice-binding_C"/>
</dbReference>
<protein>
    <submittedName>
        <fullName evidence="2">Uncharacterized protein</fullName>
    </submittedName>
</protein>
<proteinExistence type="predicted"/>